<evidence type="ECO:0000313" key="9">
    <source>
        <dbReference type="EMBL" id="MBP4136968.1"/>
    </source>
</evidence>
<dbReference type="SUPFAM" id="SSF56954">
    <property type="entry name" value="Outer membrane efflux proteins (OEP)"/>
    <property type="match status" value="1"/>
</dbReference>
<dbReference type="EMBL" id="JAGFBV010000003">
    <property type="protein sequence ID" value="MBP4136968.1"/>
    <property type="molecule type" value="Genomic_DNA"/>
</dbReference>
<dbReference type="Pfam" id="PF02321">
    <property type="entry name" value="OEP"/>
    <property type="match status" value="1"/>
</dbReference>
<proteinExistence type="inferred from homology"/>
<dbReference type="RefSeq" id="WP_210665014.1">
    <property type="nucleotide sequence ID" value="NZ_JAGFBV010000003.1"/>
</dbReference>
<gene>
    <name evidence="9" type="ORF">J3495_02615</name>
</gene>
<evidence type="ECO:0000256" key="5">
    <source>
        <dbReference type="ARBA" id="ARBA00022692"/>
    </source>
</evidence>
<reference evidence="9 10" key="1">
    <citation type="submission" date="2021-03" db="EMBL/GenBank/DDBJ databases">
        <title>Flavobacterium Flabelliformis Sp. Nov. And Flavobacterium Geliluteum Sp. Nov., Two Novel Multidrug Resistant Psychrophilic Species Isolated From Antarctica.</title>
        <authorList>
            <person name="Kralova S."/>
            <person name="Busse H.J."/>
            <person name="Bezdicek M."/>
            <person name="Nykrynova M."/>
            <person name="Kroupova E."/>
            <person name="Krsek D."/>
            <person name="Sedlacek I."/>
        </authorList>
    </citation>
    <scope>NUCLEOTIDE SEQUENCE [LARGE SCALE GENOMIC DNA]</scope>
    <source>
        <strain evidence="9 10">P7388</strain>
    </source>
</reference>
<dbReference type="InterPro" id="IPR003423">
    <property type="entry name" value="OMP_efflux"/>
</dbReference>
<keyword evidence="6" id="KW-0472">Membrane</keyword>
<name>A0A940X4U9_9FLAO</name>
<comment type="subcellular location">
    <subcellularLocation>
        <location evidence="1">Cell outer membrane</location>
    </subcellularLocation>
</comment>
<keyword evidence="5" id="KW-0812">Transmembrane</keyword>
<evidence type="ECO:0000256" key="4">
    <source>
        <dbReference type="ARBA" id="ARBA00022452"/>
    </source>
</evidence>
<sequence>MYFKKITLLFFLIFAANGFSQTLSLKEAIKTGLENYGAIKAKSNYTNASRETLKQSKRDYLPNLNLSAQQDYGTVNGQNGPLYGFGGLGVASSGLPLPEQNWNSAFGALYLVNMNWDFFTFGKTQEKINLAKIEVNSKEKDLQQEEFQQKIKITAAYLNLLASQRLLISQQKNLSRAEVFKRTAAARVKNGLLAGVDSTLATAEVSKAKIALNLAKNFVKEQNNKLVDLMGIAPQDFATDTLFVNQIPRELLAGVATDSLHPLLQFYKTKMEYSNQQVKLFKRFYYPTMTAFGVLQTRASGFDSSYATDQTAFTRNYWDGINPDRTNYLVGVGITWNLTTPFRSSKQVSAQKLVSQALQEEYNQADRELKSQLNFADDKIKVSLENFAEAPIQVNAARQAYLQKSTLYKNGLTTLTDLTQIMYTLNRAEIDRDIVNNNVWQSFLLKVAATGNFDLFINEF</sequence>
<keyword evidence="10" id="KW-1185">Reference proteome</keyword>
<dbReference type="GO" id="GO:0009279">
    <property type="term" value="C:cell outer membrane"/>
    <property type="evidence" value="ECO:0007669"/>
    <property type="project" value="UniProtKB-SubCell"/>
</dbReference>
<dbReference type="Gene3D" id="1.20.1600.10">
    <property type="entry name" value="Outer membrane efflux proteins (OEP)"/>
    <property type="match status" value="1"/>
</dbReference>
<dbReference type="PANTHER" id="PTHR30026:SF20">
    <property type="entry name" value="OUTER MEMBRANE PROTEIN TOLC"/>
    <property type="match status" value="1"/>
</dbReference>
<comment type="similarity">
    <text evidence="2">Belongs to the outer membrane factor (OMF) (TC 1.B.17) family.</text>
</comment>
<feature type="chain" id="PRO_5037627465" evidence="8">
    <location>
        <begin position="21"/>
        <end position="460"/>
    </location>
</feature>
<evidence type="ECO:0000256" key="3">
    <source>
        <dbReference type="ARBA" id="ARBA00022448"/>
    </source>
</evidence>
<evidence type="ECO:0000256" key="6">
    <source>
        <dbReference type="ARBA" id="ARBA00023136"/>
    </source>
</evidence>
<comment type="caution">
    <text evidence="9">The sequence shown here is derived from an EMBL/GenBank/DDBJ whole genome shotgun (WGS) entry which is preliminary data.</text>
</comment>
<accession>A0A940X4U9</accession>
<dbReference type="InterPro" id="IPR051906">
    <property type="entry name" value="TolC-like"/>
</dbReference>
<keyword evidence="8" id="KW-0732">Signal</keyword>
<organism evidence="9 10">
    <name type="scientific">Flavobacterium geliluteum</name>
    <dbReference type="NCBI Taxonomy" id="2816120"/>
    <lineage>
        <taxon>Bacteria</taxon>
        <taxon>Pseudomonadati</taxon>
        <taxon>Bacteroidota</taxon>
        <taxon>Flavobacteriia</taxon>
        <taxon>Flavobacteriales</taxon>
        <taxon>Flavobacteriaceae</taxon>
        <taxon>Flavobacterium</taxon>
    </lineage>
</organism>
<evidence type="ECO:0000256" key="1">
    <source>
        <dbReference type="ARBA" id="ARBA00004442"/>
    </source>
</evidence>
<dbReference type="GO" id="GO:0015288">
    <property type="term" value="F:porin activity"/>
    <property type="evidence" value="ECO:0007669"/>
    <property type="project" value="TreeGrafter"/>
</dbReference>
<evidence type="ECO:0000256" key="2">
    <source>
        <dbReference type="ARBA" id="ARBA00007613"/>
    </source>
</evidence>
<dbReference type="PANTHER" id="PTHR30026">
    <property type="entry name" value="OUTER MEMBRANE PROTEIN TOLC"/>
    <property type="match status" value="1"/>
</dbReference>
<keyword evidence="7" id="KW-0998">Cell outer membrane</keyword>
<dbReference type="GO" id="GO:0015562">
    <property type="term" value="F:efflux transmembrane transporter activity"/>
    <property type="evidence" value="ECO:0007669"/>
    <property type="project" value="InterPro"/>
</dbReference>
<dbReference type="Proteomes" id="UP000675047">
    <property type="component" value="Unassembled WGS sequence"/>
</dbReference>
<feature type="signal peptide" evidence="8">
    <location>
        <begin position="1"/>
        <end position="20"/>
    </location>
</feature>
<keyword evidence="4" id="KW-1134">Transmembrane beta strand</keyword>
<dbReference type="AlphaFoldDB" id="A0A940X4U9"/>
<keyword evidence="3" id="KW-0813">Transport</keyword>
<dbReference type="GO" id="GO:1990281">
    <property type="term" value="C:efflux pump complex"/>
    <property type="evidence" value="ECO:0007669"/>
    <property type="project" value="TreeGrafter"/>
</dbReference>
<protein>
    <submittedName>
        <fullName evidence="9">TolC family protein</fullName>
    </submittedName>
</protein>
<evidence type="ECO:0000313" key="10">
    <source>
        <dbReference type="Proteomes" id="UP000675047"/>
    </source>
</evidence>
<evidence type="ECO:0000256" key="7">
    <source>
        <dbReference type="ARBA" id="ARBA00023237"/>
    </source>
</evidence>
<evidence type="ECO:0000256" key="8">
    <source>
        <dbReference type="SAM" id="SignalP"/>
    </source>
</evidence>